<comment type="catalytic activity">
    <reaction evidence="13 14">
        <text>S-sulfanyl-L-cysteinyl-[SoxY protein] + thiosulfate + 2 Fe(III)-[cytochrome c] = S-(2-sulfodisulfanyl)-L-cysteinyl-[SoxY protein] + 2 Fe(II)-[cytochrome c] + 2 H(+)</text>
        <dbReference type="Rhea" id="RHEA:51224"/>
        <dbReference type="Rhea" id="RHEA-COMP:10350"/>
        <dbReference type="Rhea" id="RHEA-COMP:14399"/>
        <dbReference type="Rhea" id="RHEA-COMP:14689"/>
        <dbReference type="Rhea" id="RHEA-COMP:14690"/>
        <dbReference type="ChEBI" id="CHEBI:15378"/>
        <dbReference type="ChEBI" id="CHEBI:29033"/>
        <dbReference type="ChEBI" id="CHEBI:29034"/>
        <dbReference type="ChEBI" id="CHEBI:33542"/>
        <dbReference type="ChEBI" id="CHEBI:61963"/>
        <dbReference type="ChEBI" id="CHEBI:140664"/>
        <dbReference type="EC" id="2.8.5.2"/>
    </reaction>
</comment>
<evidence type="ECO:0000256" key="7">
    <source>
        <dbReference type="ARBA" id="ARBA00022729"/>
    </source>
</evidence>
<comment type="similarity">
    <text evidence="11 14">Belongs to the SoxA family.</text>
</comment>
<evidence type="ECO:0000256" key="10">
    <source>
        <dbReference type="ARBA" id="ARBA00023004"/>
    </source>
</evidence>
<dbReference type="SUPFAM" id="SSF46626">
    <property type="entry name" value="Cytochrome c"/>
    <property type="match status" value="2"/>
</dbReference>
<dbReference type="PROSITE" id="PS51007">
    <property type="entry name" value="CYTC"/>
    <property type="match status" value="1"/>
</dbReference>
<evidence type="ECO:0000256" key="18">
    <source>
        <dbReference type="SAM" id="SignalP"/>
    </source>
</evidence>
<keyword evidence="4 14" id="KW-0349">Heme</keyword>
<keyword evidence="3 14" id="KW-0813">Transport</keyword>
<comment type="cofactor">
    <cofactor evidence="16">
        <name>heme</name>
        <dbReference type="ChEBI" id="CHEBI:30413"/>
    </cofactor>
    <text evidence="16">Binds 2 heme groups per subunit.</text>
</comment>
<dbReference type="GO" id="GO:0046872">
    <property type="term" value="F:metal ion binding"/>
    <property type="evidence" value="ECO:0007669"/>
    <property type="project" value="UniProtKB-KW"/>
</dbReference>
<feature type="domain" description="Cytochrome c" evidence="19">
    <location>
        <begin position="51"/>
        <end position="137"/>
    </location>
</feature>
<dbReference type="Pfam" id="PF21342">
    <property type="entry name" value="SoxA-TsdA_cyt-c"/>
    <property type="match status" value="1"/>
</dbReference>
<proteinExistence type="inferred from homology"/>
<dbReference type="EC" id="2.8.5.2" evidence="14"/>
<evidence type="ECO:0000256" key="13">
    <source>
        <dbReference type="ARBA" id="ARBA00048423"/>
    </source>
</evidence>
<feature type="binding site" description="covalent" evidence="16">
    <location>
        <position position="175"/>
    </location>
    <ligand>
        <name>heme c</name>
        <dbReference type="ChEBI" id="CHEBI:61717"/>
        <label>2</label>
    </ligand>
</feature>
<evidence type="ECO:0000256" key="14">
    <source>
        <dbReference type="PIRNR" id="PIRNR038455"/>
    </source>
</evidence>
<keyword evidence="9 14" id="KW-0249">Electron transport</keyword>
<evidence type="ECO:0000256" key="8">
    <source>
        <dbReference type="ARBA" id="ARBA00022764"/>
    </source>
</evidence>
<dbReference type="Proteomes" id="UP000445000">
    <property type="component" value="Unassembled WGS sequence"/>
</dbReference>
<dbReference type="GO" id="GO:0009055">
    <property type="term" value="F:electron transfer activity"/>
    <property type="evidence" value="ECO:0007669"/>
    <property type="project" value="InterPro"/>
</dbReference>
<feature type="active site" description="Cysteine persulfide intermediate" evidence="15">
    <location>
        <position position="217"/>
    </location>
</feature>
<dbReference type="InterPro" id="IPR025710">
    <property type="entry name" value="SoxA"/>
</dbReference>
<dbReference type="PIRSF" id="PIRSF038455">
    <property type="entry name" value="SoxA"/>
    <property type="match status" value="1"/>
</dbReference>
<dbReference type="GO" id="GO:0070069">
    <property type="term" value="C:cytochrome complex"/>
    <property type="evidence" value="ECO:0007669"/>
    <property type="project" value="InterPro"/>
</dbReference>
<evidence type="ECO:0000256" key="4">
    <source>
        <dbReference type="ARBA" id="ARBA00022617"/>
    </source>
</evidence>
<evidence type="ECO:0000256" key="1">
    <source>
        <dbReference type="ARBA" id="ARBA00004418"/>
    </source>
</evidence>
<dbReference type="RefSeq" id="WP_161812014.1">
    <property type="nucleotide sequence ID" value="NZ_BLJN01000002.1"/>
</dbReference>
<evidence type="ECO:0000256" key="3">
    <source>
        <dbReference type="ARBA" id="ARBA00022448"/>
    </source>
</evidence>
<dbReference type="GO" id="GO:0020037">
    <property type="term" value="F:heme binding"/>
    <property type="evidence" value="ECO:0007669"/>
    <property type="project" value="InterPro"/>
</dbReference>
<feature type="binding site" description="covalent" evidence="16">
    <location>
        <position position="74"/>
    </location>
    <ligand>
        <name>heme c</name>
        <dbReference type="ChEBI" id="CHEBI:61717"/>
        <label>1</label>
    </ligand>
</feature>
<dbReference type="GO" id="GO:0019417">
    <property type="term" value="P:sulfur oxidation"/>
    <property type="evidence" value="ECO:0007669"/>
    <property type="project" value="InterPro"/>
</dbReference>
<feature type="binding site" description="axial binding residue" evidence="17">
    <location>
        <position position="109"/>
    </location>
    <ligand>
        <name>heme c</name>
        <dbReference type="ChEBI" id="CHEBI:61717"/>
        <label>1</label>
    </ligand>
    <ligandPart>
        <name>Fe</name>
        <dbReference type="ChEBI" id="CHEBI:18248"/>
    </ligandPart>
</feature>
<evidence type="ECO:0000256" key="17">
    <source>
        <dbReference type="PIRSR" id="PIRSR038455-3"/>
    </source>
</evidence>
<evidence type="ECO:0000259" key="19">
    <source>
        <dbReference type="PROSITE" id="PS51007"/>
    </source>
</evidence>
<name>A0A829YAE6_9GAMM</name>
<evidence type="ECO:0000256" key="16">
    <source>
        <dbReference type="PIRSR" id="PIRSR038455-2"/>
    </source>
</evidence>
<keyword evidence="7 18" id="KW-0732">Signal</keyword>
<evidence type="ECO:0000256" key="15">
    <source>
        <dbReference type="PIRSR" id="PIRSR038455-1"/>
    </source>
</evidence>
<organism evidence="20 21">
    <name type="scientific">Steroidobacter agaridevorans</name>
    <dbReference type="NCBI Taxonomy" id="2695856"/>
    <lineage>
        <taxon>Bacteria</taxon>
        <taxon>Pseudomonadati</taxon>
        <taxon>Pseudomonadota</taxon>
        <taxon>Gammaproteobacteria</taxon>
        <taxon>Steroidobacterales</taxon>
        <taxon>Steroidobacteraceae</taxon>
        <taxon>Steroidobacter</taxon>
    </lineage>
</organism>
<reference evidence="21" key="1">
    <citation type="submission" date="2020-01" db="EMBL/GenBank/DDBJ databases">
        <title>'Steroidobacter agaridevorans' sp. nov., agar-degrading bacteria isolated from rhizosphere soils.</title>
        <authorList>
            <person name="Ikenaga M."/>
            <person name="Kataoka M."/>
            <person name="Murouchi A."/>
            <person name="Katsuragi S."/>
            <person name="Sakai M."/>
        </authorList>
    </citation>
    <scope>NUCLEOTIDE SEQUENCE [LARGE SCALE GENOMIC DNA]</scope>
    <source>
        <strain evidence="21">YU21-B</strain>
    </source>
</reference>
<gene>
    <name evidence="20" type="ORF">GCM10011487_23140</name>
</gene>
<evidence type="ECO:0000313" key="21">
    <source>
        <dbReference type="Proteomes" id="UP000445000"/>
    </source>
</evidence>
<comment type="caution">
    <text evidence="20">The sequence shown here is derived from an EMBL/GenBank/DDBJ whole genome shotgun (WGS) entry which is preliminary data.</text>
</comment>
<dbReference type="GO" id="GO:0016669">
    <property type="term" value="F:oxidoreductase activity, acting on a sulfur group of donors, cytochrome as acceptor"/>
    <property type="evidence" value="ECO:0007669"/>
    <property type="project" value="InterPro"/>
</dbReference>
<feature type="binding site" evidence="16">
    <location>
        <position position="213"/>
    </location>
    <ligand>
        <name>substrate</name>
    </ligand>
</feature>
<evidence type="ECO:0000256" key="2">
    <source>
        <dbReference type="ARBA" id="ARBA00011530"/>
    </source>
</evidence>
<evidence type="ECO:0000256" key="9">
    <source>
        <dbReference type="ARBA" id="ARBA00022982"/>
    </source>
</evidence>
<feature type="binding site" description="axial binding residue" evidence="17">
    <location>
        <position position="75"/>
    </location>
    <ligand>
        <name>heme c</name>
        <dbReference type="ChEBI" id="CHEBI:61717"/>
        <label>1</label>
    </ligand>
    <ligandPart>
        <name>Fe</name>
        <dbReference type="ChEBI" id="CHEBI:18248"/>
    </ligandPart>
</feature>
<keyword evidence="8 14" id="KW-0574">Periplasm</keyword>
<evidence type="ECO:0000256" key="6">
    <source>
        <dbReference type="ARBA" id="ARBA00022723"/>
    </source>
</evidence>
<comment type="catalytic activity">
    <reaction evidence="12 14">
        <text>L-cysteinyl-[SoxY protein] + thiosulfate + 2 Fe(III)-[cytochrome c] = S-sulfosulfanyl-L-cysteinyl-[SoxY protein] + 2 Fe(II)-[cytochrome c] + 2 H(+)</text>
        <dbReference type="Rhea" id="RHEA:56720"/>
        <dbReference type="Rhea" id="RHEA-COMP:10350"/>
        <dbReference type="Rhea" id="RHEA-COMP:14328"/>
        <dbReference type="Rhea" id="RHEA-COMP:14399"/>
        <dbReference type="Rhea" id="RHEA-COMP:14691"/>
        <dbReference type="ChEBI" id="CHEBI:15378"/>
        <dbReference type="ChEBI" id="CHEBI:29033"/>
        <dbReference type="ChEBI" id="CHEBI:29034"/>
        <dbReference type="ChEBI" id="CHEBI:29950"/>
        <dbReference type="ChEBI" id="CHEBI:33542"/>
        <dbReference type="ChEBI" id="CHEBI:139321"/>
        <dbReference type="EC" id="2.8.5.2"/>
    </reaction>
</comment>
<keyword evidence="5 14" id="KW-0808">Transferase</keyword>
<keyword evidence="6 14" id="KW-0479">Metal-binding</keyword>
<feature type="binding site" description="covalent" evidence="16">
    <location>
        <position position="71"/>
    </location>
    <ligand>
        <name>heme c</name>
        <dbReference type="ChEBI" id="CHEBI:61717"/>
        <label>1</label>
    </ligand>
</feature>
<dbReference type="InterPro" id="IPR036909">
    <property type="entry name" value="Cyt_c-like_dom_sf"/>
</dbReference>
<evidence type="ECO:0000256" key="5">
    <source>
        <dbReference type="ARBA" id="ARBA00022679"/>
    </source>
</evidence>
<sequence length="256" mass="28393">MTRLVLLGLLGCASIGVAAEIPPQDRRSGFEFMSPQTQAMQSEETSNPGMLWVADGERLWSEPQAPAGKSCASCHAEATKSMRGVAARYPAFDEETKRPIDLMGRINRCRVKRQGAASLTYQSDELLALTAYVANQSHGMPITPPADSRLQPFRENGRAWFERRLGQLQLSCAACHDDRWGARLGGSVIPQGHPTGYPLYRLEWQNMGSLQRRLRGCLVGVRAQPFDFGAPEYVDIELFLMERARGLTMETPAVRP</sequence>
<dbReference type="Gene3D" id="1.10.760.10">
    <property type="entry name" value="Cytochrome c-like domain"/>
    <property type="match status" value="2"/>
</dbReference>
<protein>
    <recommendedName>
        <fullName evidence="14">SoxAX cytochrome complex subunit A</fullName>
        <ecNumber evidence="14">2.8.5.2</ecNumber>
    </recommendedName>
    <alternativeName>
        <fullName evidence="14">Protein SoxA</fullName>
    </alternativeName>
    <alternativeName>
        <fullName evidence="14">Sulfur oxidizing protein A</fullName>
    </alternativeName>
    <alternativeName>
        <fullName evidence="14">Thiosulfate-oxidizing multienzyme system protein SoxA</fullName>
    </alternativeName>
</protein>
<evidence type="ECO:0000256" key="12">
    <source>
        <dbReference type="ARBA" id="ARBA00048077"/>
    </source>
</evidence>
<feature type="binding site" description="axial binding residue" evidence="17">
    <location>
        <position position="217"/>
    </location>
    <ligand>
        <name>heme c</name>
        <dbReference type="ChEBI" id="CHEBI:61717"/>
        <label>2</label>
    </ligand>
    <ligandPart>
        <name>Fe</name>
        <dbReference type="ChEBI" id="CHEBI:18248"/>
    </ligandPart>
</feature>
<dbReference type="EMBL" id="BLJN01000002">
    <property type="protein sequence ID" value="GFE80314.1"/>
    <property type="molecule type" value="Genomic_DNA"/>
</dbReference>
<keyword evidence="10 14" id="KW-0408">Iron</keyword>
<accession>A0A829YAE6</accession>
<dbReference type="InterPro" id="IPR009056">
    <property type="entry name" value="Cyt_c-like_dom"/>
</dbReference>
<feature type="binding site" description="covalent" evidence="16">
    <location>
        <position position="172"/>
    </location>
    <ligand>
        <name>heme c</name>
        <dbReference type="ChEBI" id="CHEBI:61717"/>
        <label>2</label>
    </ligand>
</feature>
<comment type="subunit">
    <text evidence="2 14">Heterodimer of SoxA and SoxX.</text>
</comment>
<comment type="subcellular location">
    <subcellularLocation>
        <location evidence="1 14">Periplasm</location>
    </subcellularLocation>
</comment>
<keyword evidence="21" id="KW-1185">Reference proteome</keyword>
<dbReference type="GO" id="GO:0016740">
    <property type="term" value="F:transferase activity"/>
    <property type="evidence" value="ECO:0007669"/>
    <property type="project" value="UniProtKB-KW"/>
</dbReference>
<feature type="binding site" description="axial binding residue" evidence="17">
    <location>
        <position position="176"/>
    </location>
    <ligand>
        <name>heme c</name>
        <dbReference type="ChEBI" id="CHEBI:61717"/>
        <label>2</label>
    </ligand>
    <ligandPart>
        <name>Fe</name>
        <dbReference type="ChEBI" id="CHEBI:18248"/>
    </ligandPart>
</feature>
<dbReference type="NCBIfam" id="TIGR04484">
    <property type="entry name" value="thiosulf_SoxA"/>
    <property type="match status" value="1"/>
</dbReference>
<dbReference type="AlphaFoldDB" id="A0A829YAE6"/>
<evidence type="ECO:0000256" key="11">
    <source>
        <dbReference type="ARBA" id="ARBA00025746"/>
    </source>
</evidence>
<feature type="signal peptide" evidence="18">
    <location>
        <begin position="1"/>
        <end position="18"/>
    </location>
</feature>
<evidence type="ECO:0000313" key="20">
    <source>
        <dbReference type="EMBL" id="GFE80314.1"/>
    </source>
</evidence>
<feature type="chain" id="PRO_5032631722" description="SoxAX cytochrome complex subunit A" evidence="18">
    <location>
        <begin position="19"/>
        <end position="256"/>
    </location>
</feature>
<dbReference type="GO" id="GO:0042597">
    <property type="term" value="C:periplasmic space"/>
    <property type="evidence" value="ECO:0007669"/>
    <property type="project" value="UniProtKB-SubCell"/>
</dbReference>